<evidence type="ECO:0000313" key="6">
    <source>
        <dbReference type="EMBL" id="KAK9887403.1"/>
    </source>
</evidence>
<protein>
    <recommendedName>
        <fullName evidence="5">HotDog ACOT-type domain-containing protein</fullName>
    </recommendedName>
</protein>
<comment type="caution">
    <text evidence="6">The sequence shown here is derived from an EMBL/GenBank/DDBJ whole genome shotgun (WGS) entry which is preliminary data.</text>
</comment>
<evidence type="ECO:0000256" key="1">
    <source>
        <dbReference type="ARBA" id="ARBA00010458"/>
    </source>
</evidence>
<evidence type="ECO:0000256" key="4">
    <source>
        <dbReference type="ARBA" id="ARBA00022946"/>
    </source>
</evidence>
<evidence type="ECO:0000313" key="7">
    <source>
        <dbReference type="Proteomes" id="UP001431783"/>
    </source>
</evidence>
<gene>
    <name evidence="6" type="ORF">WA026_022339</name>
</gene>
<organism evidence="6 7">
    <name type="scientific">Henosepilachna vigintioctopunctata</name>
    <dbReference type="NCBI Taxonomy" id="420089"/>
    <lineage>
        <taxon>Eukaryota</taxon>
        <taxon>Metazoa</taxon>
        <taxon>Ecdysozoa</taxon>
        <taxon>Arthropoda</taxon>
        <taxon>Hexapoda</taxon>
        <taxon>Insecta</taxon>
        <taxon>Pterygota</taxon>
        <taxon>Neoptera</taxon>
        <taxon>Endopterygota</taxon>
        <taxon>Coleoptera</taxon>
        <taxon>Polyphaga</taxon>
        <taxon>Cucujiformia</taxon>
        <taxon>Coccinelloidea</taxon>
        <taxon>Coccinellidae</taxon>
        <taxon>Epilachninae</taxon>
        <taxon>Epilachnini</taxon>
        <taxon>Henosepilachna</taxon>
    </lineage>
</organism>
<keyword evidence="2" id="KW-0677">Repeat</keyword>
<dbReference type="AlphaFoldDB" id="A0AAW1V3N4"/>
<evidence type="ECO:0000256" key="3">
    <source>
        <dbReference type="ARBA" id="ARBA00022801"/>
    </source>
</evidence>
<dbReference type="CDD" id="cd03442">
    <property type="entry name" value="BFIT_BACH"/>
    <property type="match status" value="2"/>
</dbReference>
<dbReference type="PANTHER" id="PTHR12655:SF0">
    <property type="entry name" value="ACYL-COENZYME A THIOESTERASE 9, MITOCHONDRIAL"/>
    <property type="match status" value="1"/>
</dbReference>
<dbReference type="PROSITE" id="PS51770">
    <property type="entry name" value="HOTDOG_ACOT"/>
    <property type="match status" value="2"/>
</dbReference>
<dbReference type="Gene3D" id="3.10.129.10">
    <property type="entry name" value="Hotdog Thioesterase"/>
    <property type="match status" value="2"/>
</dbReference>
<comment type="similarity">
    <text evidence="1">Belongs to the acyl coenzyme A hydrolase family.</text>
</comment>
<dbReference type="GO" id="GO:0006637">
    <property type="term" value="P:acyl-CoA metabolic process"/>
    <property type="evidence" value="ECO:0007669"/>
    <property type="project" value="TreeGrafter"/>
</dbReference>
<sequence>MNRKSLVKLASIIHHQFLGAKKTYSLNVGMRTLANSSYPTIQNLKNERIKELGANSAYKILPEDRSYLAKYVPKLEDLPTRSMQDSFMEGLIPLSTDEQLQEKYITFLGHVRIGRLLEDMDLFAVFVACKHIYAPTIPDGVLSPYTLVTAAVDQIDFTDFLPKPNEDIKLSGHVSWVGRSSMEVVVWLEQQLHGNWHKITRALFVIAARDPTNKKAAVVNQLNPVNQYEREMFEGGVARNNRRKKNSREHVSKVVPTAEEQQIIHDLYVSTSEIDEFVINQAKFPSGLIAMDKCTISNVIFSHPEDRNIHNTVFGGFIMRTASELAWILGYQFSKYRPLSRSISDITFDAPIAVNSLIQMEARVVYTHLQYYQIIVFVKVLDPIKGQASKSNTFHFTFESPDLVKQVYPKSYHEAMLYIDGRRHFTLVMSGDHGSKVGDLIDKHMATLTSKL</sequence>
<dbReference type="InterPro" id="IPR029069">
    <property type="entry name" value="HotDog_dom_sf"/>
</dbReference>
<dbReference type="SUPFAM" id="SSF54637">
    <property type="entry name" value="Thioesterase/thiol ester dehydrase-isomerase"/>
    <property type="match status" value="2"/>
</dbReference>
<dbReference type="GO" id="GO:0047617">
    <property type="term" value="F:fatty acyl-CoA hydrolase activity"/>
    <property type="evidence" value="ECO:0007669"/>
    <property type="project" value="TreeGrafter"/>
</dbReference>
<reference evidence="6 7" key="1">
    <citation type="submission" date="2023-03" db="EMBL/GenBank/DDBJ databases">
        <title>Genome insight into feeding habits of ladybird beetles.</title>
        <authorList>
            <person name="Li H.-S."/>
            <person name="Huang Y.-H."/>
            <person name="Pang H."/>
        </authorList>
    </citation>
    <scope>NUCLEOTIDE SEQUENCE [LARGE SCALE GENOMIC DNA]</scope>
    <source>
        <strain evidence="6">SYSU_2023b</strain>
        <tissue evidence="6">Whole body</tissue>
    </source>
</reference>
<feature type="domain" description="HotDog ACOT-type" evidence="5">
    <location>
        <begin position="292"/>
        <end position="404"/>
    </location>
</feature>
<keyword evidence="4" id="KW-0809">Transit peptide</keyword>
<evidence type="ECO:0000259" key="5">
    <source>
        <dbReference type="PROSITE" id="PS51770"/>
    </source>
</evidence>
<dbReference type="Proteomes" id="UP001431783">
    <property type="component" value="Unassembled WGS sequence"/>
</dbReference>
<evidence type="ECO:0000256" key="2">
    <source>
        <dbReference type="ARBA" id="ARBA00022737"/>
    </source>
</evidence>
<dbReference type="GO" id="GO:0005739">
    <property type="term" value="C:mitochondrion"/>
    <property type="evidence" value="ECO:0007669"/>
    <property type="project" value="TreeGrafter"/>
</dbReference>
<accession>A0AAW1V3N4</accession>
<dbReference type="PANTHER" id="PTHR12655">
    <property type="entry name" value="ACYL-COA THIOESTERASE"/>
    <property type="match status" value="1"/>
</dbReference>
<keyword evidence="7" id="KW-1185">Reference proteome</keyword>
<name>A0AAW1V3N4_9CUCU</name>
<keyword evidence="3" id="KW-0378">Hydrolase</keyword>
<dbReference type="EMBL" id="JARQZJ010000109">
    <property type="protein sequence ID" value="KAK9887403.1"/>
    <property type="molecule type" value="Genomic_DNA"/>
</dbReference>
<proteinExistence type="inferred from homology"/>
<feature type="domain" description="HotDog ACOT-type" evidence="5">
    <location>
        <begin position="90"/>
        <end position="212"/>
    </location>
</feature>
<dbReference type="InterPro" id="IPR033120">
    <property type="entry name" value="HOTDOG_ACOT"/>
</dbReference>
<dbReference type="FunFam" id="3.10.129.10:FF:000051">
    <property type="entry name" value="Acyl-coa thioesterase"/>
    <property type="match status" value="1"/>
</dbReference>